<comment type="caution">
    <text evidence="1">The sequence shown here is derived from an EMBL/GenBank/DDBJ whole genome shotgun (WGS) entry which is preliminary data.</text>
</comment>
<sequence>MSPLRHRHHHARSSSATVFGRSHGPIRNLEEGGVLGLGTPEEVSVQFLGVPAGTRQPHVDCAELRTAAAPCFLKTIIILLPRNTNAVGGL</sequence>
<keyword evidence="2" id="KW-1185">Reference proteome</keyword>
<accession>A0ACC0MHF1</accession>
<gene>
    <name evidence="1" type="ORF">RHMOL_Rhmol09G0228500</name>
</gene>
<dbReference type="EMBL" id="CM046396">
    <property type="protein sequence ID" value="KAI8540019.1"/>
    <property type="molecule type" value="Genomic_DNA"/>
</dbReference>
<reference evidence="1" key="1">
    <citation type="submission" date="2022-02" db="EMBL/GenBank/DDBJ databases">
        <title>Plant Genome Project.</title>
        <authorList>
            <person name="Zhang R.-G."/>
        </authorList>
    </citation>
    <scope>NUCLEOTIDE SEQUENCE</scope>
    <source>
        <strain evidence="1">AT1</strain>
    </source>
</reference>
<evidence type="ECO:0000313" key="2">
    <source>
        <dbReference type="Proteomes" id="UP001062846"/>
    </source>
</evidence>
<organism evidence="1 2">
    <name type="scientific">Rhododendron molle</name>
    <name type="common">Chinese azalea</name>
    <name type="synonym">Azalea mollis</name>
    <dbReference type="NCBI Taxonomy" id="49168"/>
    <lineage>
        <taxon>Eukaryota</taxon>
        <taxon>Viridiplantae</taxon>
        <taxon>Streptophyta</taxon>
        <taxon>Embryophyta</taxon>
        <taxon>Tracheophyta</taxon>
        <taxon>Spermatophyta</taxon>
        <taxon>Magnoliopsida</taxon>
        <taxon>eudicotyledons</taxon>
        <taxon>Gunneridae</taxon>
        <taxon>Pentapetalae</taxon>
        <taxon>asterids</taxon>
        <taxon>Ericales</taxon>
        <taxon>Ericaceae</taxon>
        <taxon>Ericoideae</taxon>
        <taxon>Rhodoreae</taxon>
        <taxon>Rhododendron</taxon>
    </lineage>
</organism>
<name>A0ACC0MHF1_RHOML</name>
<protein>
    <submittedName>
        <fullName evidence="1">Uncharacterized protein</fullName>
    </submittedName>
</protein>
<evidence type="ECO:0000313" key="1">
    <source>
        <dbReference type="EMBL" id="KAI8540019.1"/>
    </source>
</evidence>
<dbReference type="Proteomes" id="UP001062846">
    <property type="component" value="Chromosome 9"/>
</dbReference>
<proteinExistence type="predicted"/>